<accession>A0A6L9EGA1</accession>
<keyword evidence="1" id="KW-0732">Signal</keyword>
<proteinExistence type="predicted"/>
<name>A0A6L9EGA1_9FLAO</name>
<dbReference type="Gene3D" id="2.160.20.120">
    <property type="match status" value="1"/>
</dbReference>
<dbReference type="AlphaFoldDB" id="A0A6L9EGA1"/>
<gene>
    <name evidence="3" type="ORF">GTQ38_16785</name>
</gene>
<organism evidence="3 4">
    <name type="scientific">Poritiphilus flavus</name>
    <dbReference type="NCBI Taxonomy" id="2697053"/>
    <lineage>
        <taxon>Bacteria</taxon>
        <taxon>Pseudomonadati</taxon>
        <taxon>Bacteroidota</taxon>
        <taxon>Flavobacteriia</taxon>
        <taxon>Flavobacteriales</taxon>
        <taxon>Flavobacteriaceae</taxon>
        <taxon>Poritiphilus</taxon>
    </lineage>
</organism>
<dbReference type="EMBL" id="WXYO01000007">
    <property type="protein sequence ID" value="NAS13672.1"/>
    <property type="molecule type" value="Genomic_DNA"/>
</dbReference>
<feature type="domain" description="Putative auto-transporter adhesin head GIN" evidence="2">
    <location>
        <begin position="31"/>
        <end position="191"/>
    </location>
</feature>
<dbReference type="InterPro" id="IPR021255">
    <property type="entry name" value="DUF2807"/>
</dbReference>
<dbReference type="Proteomes" id="UP000475249">
    <property type="component" value="Unassembled WGS sequence"/>
</dbReference>
<reference evidence="3 4" key="1">
    <citation type="submission" date="2020-01" db="EMBL/GenBank/DDBJ databases">
        <title>Bacteria diversity of Porities sp.</title>
        <authorList>
            <person name="Wang G."/>
        </authorList>
    </citation>
    <scope>NUCLEOTIDE SEQUENCE [LARGE SCALE GENOMIC DNA]</scope>
    <source>
        <strain evidence="3 4">R33</strain>
    </source>
</reference>
<evidence type="ECO:0000313" key="3">
    <source>
        <dbReference type="EMBL" id="NAS13672.1"/>
    </source>
</evidence>
<evidence type="ECO:0000259" key="2">
    <source>
        <dbReference type="Pfam" id="PF10988"/>
    </source>
</evidence>
<comment type="caution">
    <text evidence="3">The sequence shown here is derived from an EMBL/GenBank/DDBJ whole genome shotgun (WGS) entry which is preliminary data.</text>
</comment>
<evidence type="ECO:0000313" key="4">
    <source>
        <dbReference type="Proteomes" id="UP000475249"/>
    </source>
</evidence>
<feature type="signal peptide" evidence="1">
    <location>
        <begin position="1"/>
        <end position="20"/>
    </location>
</feature>
<keyword evidence="4" id="KW-1185">Reference proteome</keyword>
<dbReference type="RefSeq" id="WP_161436701.1">
    <property type="nucleotide sequence ID" value="NZ_WXYO01000007.1"/>
</dbReference>
<feature type="chain" id="PRO_5027038729" description="Putative auto-transporter adhesin head GIN domain-containing protein" evidence="1">
    <location>
        <begin position="21"/>
        <end position="194"/>
    </location>
</feature>
<dbReference type="Pfam" id="PF10988">
    <property type="entry name" value="DUF2807"/>
    <property type="match status" value="1"/>
</dbReference>
<sequence>MKKLVVLFAVGFLTAGAAMAQKKQVFKFDSFENVDLDGNIRIFLEQGREAEVEIEAKRESHLDEYKVEVRGNTLYVQHYEPDRFRSAPKIHVYLKHPGIREMDVDGLIYIYSNDTVESESLRIKGDGLIRGDIVVNVGYLRVALDGLCTMTISGQADETDLRLDGMGKIRAQDLDTRVISKSADGLASIRVGGR</sequence>
<protein>
    <recommendedName>
        <fullName evidence="2">Putative auto-transporter adhesin head GIN domain-containing protein</fullName>
    </recommendedName>
</protein>
<evidence type="ECO:0000256" key="1">
    <source>
        <dbReference type="SAM" id="SignalP"/>
    </source>
</evidence>